<evidence type="ECO:0000313" key="2">
    <source>
        <dbReference type="Proteomes" id="UP000345637"/>
    </source>
</evidence>
<evidence type="ECO:0000313" key="1">
    <source>
        <dbReference type="EMBL" id="VFS87362.1"/>
    </source>
</evidence>
<dbReference type="AlphaFoldDB" id="A0A485CRE9"/>
<dbReference type="NCBIfam" id="NF041423">
    <property type="entry name" value="MobC_subf"/>
    <property type="match status" value="1"/>
</dbReference>
<reference evidence="1 2" key="1">
    <citation type="submission" date="2019-03" db="EMBL/GenBank/DDBJ databases">
        <authorList>
            <consortium name="Pathogen Informatics"/>
        </authorList>
    </citation>
    <scope>NUCLEOTIDE SEQUENCE [LARGE SCALE GENOMIC DNA]</scope>
    <source>
        <strain evidence="1 2">NCTC12998</strain>
    </source>
</reference>
<gene>
    <name evidence="1" type="ORF">NCTC12998_06358</name>
</gene>
<accession>A0A485CRE9</accession>
<dbReference type="EMBL" id="CAADJE010000033">
    <property type="protein sequence ID" value="VFS87362.1"/>
    <property type="molecule type" value="Genomic_DNA"/>
</dbReference>
<protein>
    <recommendedName>
        <fullName evidence="3">Molybdopterin-guanine dinucleotide biosynthesis protein MobC</fullName>
    </recommendedName>
</protein>
<evidence type="ECO:0008006" key="3">
    <source>
        <dbReference type="Google" id="ProtNLM"/>
    </source>
</evidence>
<organism evidence="1 2">
    <name type="scientific">Raoultella planticola</name>
    <name type="common">Klebsiella planticola</name>
    <dbReference type="NCBI Taxonomy" id="575"/>
    <lineage>
        <taxon>Bacteria</taxon>
        <taxon>Pseudomonadati</taxon>
        <taxon>Pseudomonadota</taxon>
        <taxon>Gammaproteobacteria</taxon>
        <taxon>Enterobacterales</taxon>
        <taxon>Enterobacteriaceae</taxon>
        <taxon>Klebsiella/Raoultella group</taxon>
        <taxon>Raoultella</taxon>
    </lineage>
</organism>
<name>A0A485CRE9_RAOPL</name>
<proteinExistence type="predicted"/>
<sequence length="186" mass="21572">MCLNHGTIKISLWGITSDGLAVVLTLDDKIFPARFEPSKITGWTLEHHLDNQAARLILEKKGASGWINGDRASFLSQFQVKHRPDGLLTLPDGNVIAIETERRLKTRARYQSIIASHLLARTRKQWIYVFYVVPDPQKKRALELLFDSIRHVIINHQHIQLEARHRNVFRIYTLAELERIELENYS</sequence>
<dbReference type="Proteomes" id="UP000345637">
    <property type="component" value="Unassembled WGS sequence"/>
</dbReference>